<dbReference type="EMBL" id="JBJJXI010000100">
    <property type="protein sequence ID" value="KAL3393170.1"/>
    <property type="molecule type" value="Genomic_DNA"/>
</dbReference>
<evidence type="ECO:0000313" key="1">
    <source>
        <dbReference type="EMBL" id="KAL3393170.1"/>
    </source>
</evidence>
<evidence type="ECO:0000313" key="2">
    <source>
        <dbReference type="Proteomes" id="UP001627154"/>
    </source>
</evidence>
<name>A0ABD2WJP4_9HYME</name>
<organism evidence="1 2">
    <name type="scientific">Trichogramma kaykai</name>
    <dbReference type="NCBI Taxonomy" id="54128"/>
    <lineage>
        <taxon>Eukaryota</taxon>
        <taxon>Metazoa</taxon>
        <taxon>Ecdysozoa</taxon>
        <taxon>Arthropoda</taxon>
        <taxon>Hexapoda</taxon>
        <taxon>Insecta</taxon>
        <taxon>Pterygota</taxon>
        <taxon>Neoptera</taxon>
        <taxon>Endopterygota</taxon>
        <taxon>Hymenoptera</taxon>
        <taxon>Apocrita</taxon>
        <taxon>Proctotrupomorpha</taxon>
        <taxon>Chalcidoidea</taxon>
        <taxon>Trichogrammatidae</taxon>
        <taxon>Trichogramma</taxon>
    </lineage>
</organism>
<keyword evidence="2" id="KW-1185">Reference proteome</keyword>
<proteinExistence type="predicted"/>
<dbReference type="Proteomes" id="UP001627154">
    <property type="component" value="Unassembled WGS sequence"/>
</dbReference>
<comment type="caution">
    <text evidence="1">The sequence shown here is derived from an EMBL/GenBank/DDBJ whole genome shotgun (WGS) entry which is preliminary data.</text>
</comment>
<reference evidence="1 2" key="1">
    <citation type="journal article" date="2024" name="bioRxiv">
        <title>A reference genome for Trichogramma kaykai: A tiny desert-dwelling parasitoid wasp with competing sex-ratio distorters.</title>
        <authorList>
            <person name="Culotta J."/>
            <person name="Lindsey A.R."/>
        </authorList>
    </citation>
    <scope>NUCLEOTIDE SEQUENCE [LARGE SCALE GENOMIC DNA]</scope>
    <source>
        <strain evidence="1 2">KSX58</strain>
    </source>
</reference>
<gene>
    <name evidence="1" type="ORF">TKK_012422</name>
</gene>
<protein>
    <submittedName>
        <fullName evidence="1">Uncharacterized protein</fullName>
    </submittedName>
</protein>
<sequence>MRVPAETEIRAQPENYGCSGVGRNNNIVLDSLLQVQAEPDDDDDDGGSTTVRVVLQDATQKENFTNGCTREDVVQLNAITHWYSFAREVLLLYAFEFELPLDNRIASKAAY</sequence>
<accession>A0ABD2WJP4</accession>
<dbReference type="AlphaFoldDB" id="A0ABD2WJP4"/>